<sequence>MLRYGKYFFVNLLLTAPTPLLVILSFSAIGKGAATYSGLADGEWLRWIFFPLALVTILTLYLADGFLGSFPSTPTTKVMVDCDADAPPSPVPVDAAFRPNQMLPHPAAKVVFALGLVFAILTWLFSASDYPSAPLILVIFAGPALVVFLSILSPARRFKELYRKPKTDPLVLVVTAGTVNSDDVGTFGSAQAAAFFFHGTWVLSVWLLWVTDTKLGDGTNDYDTELRQRLEDDGITGERFPDSQVLVQMLLWMSPMCAWIVLWTVGCMVLFNLHLHRTMQAEMRRSCWEEVCAGAAALSEREQRQVRTIIHRVKLLTGVFALMTGITWSAASVAGASVSFAMSVQAFVAAFAFFMVIHVYLSLTNTHRDILARSLASSPLLRNAMDLARSDWGLALFLLPVAALLPVYLVLSAVNQLVRRLRGHTRGLGETWLTARTTQQVRLLRARSTWTGIHRKMQVLCILVVCLQVVGGIGTNVCLAWVNERLQGVSFYTLIVVYLMVGLGMFMIPVVPGVAVYLFGGIVIPTGYVREFGTDGDFSGSEFWTGFVIVVGLNFLLKLMAVSLQQKAIGEPMSTSLSILQMVGVNKPAMRAVEIILQRPGMSLPKVLVLVGGVDWPTSVLTGILRLSLFQMLLGTTPVIVSVATVSAAGAFRLREPESSTWQSFSSLMLSVAVCINALLMVLATYYVQDTWERYHEHLSKPQRKYLHVDWLDHVKALQQKKIDEVGAWNVLPLFVKIFLVTTTFLFLSASFTMVMLESYCWDDFKVTDQLDGFSFIEPLGFAALIVFCCCCFSYWAFGVGLSWTTRAARKEVVDALAPKREAWILERQELCPDDEDSEEQDLRLVVKQLHAELHRLQSRVYALERGEPPVETMVERADVKAAYSREVCSHDRGFERSPSEVSV</sequence>
<keyword evidence="1" id="KW-1133">Transmembrane helix</keyword>
<feature type="transmembrane region" description="Helical" evidence="1">
    <location>
        <begin position="780"/>
        <end position="802"/>
    </location>
</feature>
<feature type="transmembrane region" description="Helical" evidence="1">
    <location>
        <begin position="629"/>
        <end position="652"/>
    </location>
</feature>
<evidence type="ECO:0000256" key="1">
    <source>
        <dbReference type="SAM" id="Phobius"/>
    </source>
</evidence>
<gene>
    <name evidence="2" type="ORF">NSCI0253_LOCUS31268</name>
</gene>
<keyword evidence="1" id="KW-0472">Membrane</keyword>
<evidence type="ECO:0000313" key="2">
    <source>
        <dbReference type="EMBL" id="CAD8856916.1"/>
    </source>
</evidence>
<reference evidence="2" key="1">
    <citation type="submission" date="2021-01" db="EMBL/GenBank/DDBJ databases">
        <authorList>
            <person name="Corre E."/>
            <person name="Pelletier E."/>
            <person name="Niang G."/>
            <person name="Scheremetjew M."/>
            <person name="Finn R."/>
            <person name="Kale V."/>
            <person name="Holt S."/>
            <person name="Cochrane G."/>
            <person name="Meng A."/>
            <person name="Brown T."/>
            <person name="Cohen L."/>
        </authorList>
    </citation>
    <scope>NUCLEOTIDE SEQUENCE</scope>
</reference>
<feature type="transmembrane region" description="Helical" evidence="1">
    <location>
        <begin position="494"/>
        <end position="523"/>
    </location>
</feature>
<protein>
    <submittedName>
        <fullName evidence="2">Uncharacterized protein</fullName>
    </submittedName>
</protein>
<feature type="transmembrane region" description="Helical" evidence="1">
    <location>
        <begin position="249"/>
        <end position="275"/>
    </location>
</feature>
<dbReference type="EMBL" id="HBFQ01044170">
    <property type="protein sequence ID" value="CAD8856916.1"/>
    <property type="molecule type" value="Transcribed_RNA"/>
</dbReference>
<dbReference type="AlphaFoldDB" id="A0A7S1AK60"/>
<feature type="transmembrane region" description="Helical" evidence="1">
    <location>
        <begin position="44"/>
        <end position="63"/>
    </location>
</feature>
<feature type="transmembrane region" description="Helical" evidence="1">
    <location>
        <begin position="664"/>
        <end position="688"/>
    </location>
</feature>
<feature type="transmembrane region" description="Helical" evidence="1">
    <location>
        <begin position="340"/>
        <end position="363"/>
    </location>
</feature>
<keyword evidence="1" id="KW-0812">Transmembrane</keyword>
<feature type="transmembrane region" description="Helical" evidence="1">
    <location>
        <begin position="107"/>
        <end position="126"/>
    </location>
</feature>
<feature type="transmembrane region" description="Helical" evidence="1">
    <location>
        <begin position="313"/>
        <end position="334"/>
    </location>
</feature>
<feature type="transmembrane region" description="Helical" evidence="1">
    <location>
        <begin position="192"/>
        <end position="209"/>
    </location>
</feature>
<proteinExistence type="predicted"/>
<feature type="transmembrane region" description="Helical" evidence="1">
    <location>
        <begin position="392"/>
        <end position="411"/>
    </location>
</feature>
<organism evidence="2">
    <name type="scientific">Noctiluca scintillans</name>
    <name type="common">Sea sparkle</name>
    <name type="synonym">Red tide dinoflagellate</name>
    <dbReference type="NCBI Taxonomy" id="2966"/>
    <lineage>
        <taxon>Eukaryota</taxon>
        <taxon>Sar</taxon>
        <taxon>Alveolata</taxon>
        <taxon>Dinophyceae</taxon>
        <taxon>Noctilucales</taxon>
        <taxon>Noctilucaceae</taxon>
        <taxon>Noctiluca</taxon>
    </lineage>
</organism>
<accession>A0A7S1AK60</accession>
<name>A0A7S1AK60_NOCSC</name>
<feature type="transmembrane region" description="Helical" evidence="1">
    <location>
        <begin position="457"/>
        <end position="482"/>
    </location>
</feature>
<feature type="transmembrane region" description="Helical" evidence="1">
    <location>
        <begin position="543"/>
        <end position="564"/>
    </location>
</feature>
<feature type="transmembrane region" description="Helical" evidence="1">
    <location>
        <begin position="7"/>
        <end position="29"/>
    </location>
</feature>
<feature type="transmembrane region" description="Helical" evidence="1">
    <location>
        <begin position="132"/>
        <end position="155"/>
    </location>
</feature>